<sequence length="43" mass="4822">MEAGKPIVVTYATKYGPRHFCGFVAKVDLVTHRIKMVNGDEIE</sequence>
<reference evidence="1" key="1">
    <citation type="journal article" date="2014" name="Int. J. Syst. Evol. Microbiol.">
        <title>Complete genome sequence of Corynebacterium casei LMG S-19264T (=DSM 44701T), isolated from a smear-ripened cheese.</title>
        <authorList>
            <consortium name="US DOE Joint Genome Institute (JGI-PGF)"/>
            <person name="Walter F."/>
            <person name="Albersmeier A."/>
            <person name="Kalinowski J."/>
            <person name="Ruckert C."/>
        </authorList>
    </citation>
    <scope>NUCLEOTIDE SEQUENCE</scope>
    <source>
        <strain evidence="1">CGMCC 1.15179</strain>
    </source>
</reference>
<protein>
    <submittedName>
        <fullName evidence="1">Uncharacterized protein</fullName>
    </submittedName>
</protein>
<accession>A0A8J2YFL4</accession>
<organism evidence="1 2">
    <name type="scientific">Marinithermofilum abyssi</name>
    <dbReference type="NCBI Taxonomy" id="1571185"/>
    <lineage>
        <taxon>Bacteria</taxon>
        <taxon>Bacillati</taxon>
        <taxon>Bacillota</taxon>
        <taxon>Bacilli</taxon>
        <taxon>Bacillales</taxon>
        <taxon>Thermoactinomycetaceae</taxon>
        <taxon>Marinithermofilum</taxon>
    </lineage>
</organism>
<dbReference type="EMBL" id="BMHQ01000038">
    <property type="protein sequence ID" value="GGE30322.1"/>
    <property type="molecule type" value="Genomic_DNA"/>
</dbReference>
<proteinExistence type="predicted"/>
<dbReference type="Proteomes" id="UP000625210">
    <property type="component" value="Unassembled WGS sequence"/>
</dbReference>
<comment type="caution">
    <text evidence="1">The sequence shown here is derived from an EMBL/GenBank/DDBJ whole genome shotgun (WGS) entry which is preliminary data.</text>
</comment>
<evidence type="ECO:0000313" key="2">
    <source>
        <dbReference type="Proteomes" id="UP000625210"/>
    </source>
</evidence>
<reference evidence="1" key="2">
    <citation type="submission" date="2020-09" db="EMBL/GenBank/DDBJ databases">
        <authorList>
            <person name="Sun Q."/>
            <person name="Zhou Y."/>
        </authorList>
    </citation>
    <scope>NUCLEOTIDE SEQUENCE</scope>
    <source>
        <strain evidence="1">CGMCC 1.15179</strain>
    </source>
</reference>
<dbReference type="AlphaFoldDB" id="A0A8J2YFL4"/>
<keyword evidence="2" id="KW-1185">Reference proteome</keyword>
<name>A0A8J2YFL4_9BACL</name>
<gene>
    <name evidence="1" type="ORF">GCM10011571_35690</name>
</gene>
<evidence type="ECO:0000313" key="1">
    <source>
        <dbReference type="EMBL" id="GGE30322.1"/>
    </source>
</evidence>